<dbReference type="Gene3D" id="3.90.650.10">
    <property type="entry name" value="PurM-like C-terminal domain"/>
    <property type="match status" value="1"/>
</dbReference>
<dbReference type="CDD" id="cd06061">
    <property type="entry name" value="PurM-like1"/>
    <property type="match status" value="1"/>
</dbReference>
<evidence type="ECO:0000259" key="3">
    <source>
        <dbReference type="Pfam" id="PF02769"/>
    </source>
</evidence>
<evidence type="ECO:0000256" key="1">
    <source>
        <dbReference type="ARBA" id="ARBA00006243"/>
    </source>
</evidence>
<dbReference type="AlphaFoldDB" id="A0AA43XIK3"/>
<dbReference type="InterPro" id="IPR036921">
    <property type="entry name" value="PurM-like_N_sf"/>
</dbReference>
<dbReference type="InterPro" id="IPR011854">
    <property type="entry name" value="HypE"/>
</dbReference>
<organism evidence="4 5">
    <name type="scientific">Isachenkonia alkalipeptolytica</name>
    <dbReference type="NCBI Taxonomy" id="2565777"/>
    <lineage>
        <taxon>Bacteria</taxon>
        <taxon>Bacillati</taxon>
        <taxon>Bacillota</taxon>
        <taxon>Clostridia</taxon>
        <taxon>Eubacteriales</taxon>
        <taxon>Clostridiaceae</taxon>
        <taxon>Isachenkonia</taxon>
    </lineage>
</organism>
<accession>A0AA43XIK3</accession>
<dbReference type="PANTHER" id="PTHR30303">
    <property type="entry name" value="HYDROGENASE ISOENZYMES FORMATION PROTEIN HYPE"/>
    <property type="match status" value="1"/>
</dbReference>
<feature type="domain" description="PurM-like C-terminal" evidence="3">
    <location>
        <begin position="151"/>
        <end position="303"/>
    </location>
</feature>
<protein>
    <submittedName>
        <fullName evidence="4">AIR synthase</fullName>
    </submittedName>
</protein>
<sequence length="327" mass="34804">MKIGKIPAELLQELIFKNIKHKRKEVLMGSGVGEDCAVVDFGDYIGVLSTDPITGASSEIGSLAVHISCNDVASNGVEPVGLLLTILAPPDATEEELKRIMEDANRTACEVDVEIMGGHTEITDAVNKIVISTTAIGRQPKNGMTFSKGAQPGDRLIMTKHGGLEGAAIIAHDLEEKLTGNVSKEAILEAKTYSKEISVVKEGKIAGAFGVNSMHDVTEGGILGALWELGEASSLGVKVYLEDIPLRRATVEITEYLGIDPLKLISSGVMVMSVDPSKKEGLLREFSKNGVEAADVGEVIAGDSYLQKGDHREPLGPPDTDELYKVI</sequence>
<dbReference type="InterPro" id="IPR036676">
    <property type="entry name" value="PurM-like_C_sf"/>
</dbReference>
<dbReference type="InterPro" id="IPR016188">
    <property type="entry name" value="PurM-like_N"/>
</dbReference>
<dbReference type="GO" id="GO:0051604">
    <property type="term" value="P:protein maturation"/>
    <property type="evidence" value="ECO:0007669"/>
    <property type="project" value="TreeGrafter"/>
</dbReference>
<comment type="similarity">
    <text evidence="1">Belongs to the HypE family.</text>
</comment>
<dbReference type="SUPFAM" id="SSF56042">
    <property type="entry name" value="PurM C-terminal domain-like"/>
    <property type="match status" value="1"/>
</dbReference>
<name>A0AA43XIK3_9CLOT</name>
<dbReference type="Pfam" id="PF00586">
    <property type="entry name" value="AIRS"/>
    <property type="match status" value="1"/>
</dbReference>
<dbReference type="RefSeq" id="WP_160718881.1">
    <property type="nucleotide sequence ID" value="NZ_SUMG01000002.1"/>
</dbReference>
<comment type="caution">
    <text evidence="4">The sequence shown here is derived from an EMBL/GenBank/DDBJ whole genome shotgun (WGS) entry which is preliminary data.</text>
</comment>
<keyword evidence="5" id="KW-1185">Reference proteome</keyword>
<gene>
    <name evidence="4" type="ORF">ISALK_03000</name>
</gene>
<evidence type="ECO:0000259" key="2">
    <source>
        <dbReference type="Pfam" id="PF00586"/>
    </source>
</evidence>
<dbReference type="PANTHER" id="PTHR30303:SF4">
    <property type="entry name" value="HYDROGENASE EXPRESSION_FORMATION PROTEIN HYPE"/>
    <property type="match status" value="1"/>
</dbReference>
<proteinExistence type="inferred from homology"/>
<feature type="domain" description="PurM-like N-terminal" evidence="2">
    <location>
        <begin position="33"/>
        <end position="138"/>
    </location>
</feature>
<dbReference type="SUPFAM" id="SSF55326">
    <property type="entry name" value="PurM N-terminal domain-like"/>
    <property type="match status" value="1"/>
</dbReference>
<dbReference type="PIRSF" id="PIRSF005644">
    <property type="entry name" value="Hdrgns_mtr_HypE"/>
    <property type="match status" value="1"/>
</dbReference>
<evidence type="ECO:0000313" key="5">
    <source>
        <dbReference type="Proteomes" id="UP000449710"/>
    </source>
</evidence>
<evidence type="ECO:0000313" key="4">
    <source>
        <dbReference type="EMBL" id="NBG87458.1"/>
    </source>
</evidence>
<dbReference type="EMBL" id="SUMG01000002">
    <property type="protein sequence ID" value="NBG87458.1"/>
    <property type="molecule type" value="Genomic_DNA"/>
</dbReference>
<dbReference type="Pfam" id="PF02769">
    <property type="entry name" value="AIRS_C"/>
    <property type="match status" value="1"/>
</dbReference>
<dbReference type="Gene3D" id="3.30.1330.10">
    <property type="entry name" value="PurM-like, N-terminal domain"/>
    <property type="match status" value="1"/>
</dbReference>
<dbReference type="InterPro" id="IPR010918">
    <property type="entry name" value="PurM-like_C_dom"/>
</dbReference>
<dbReference type="Proteomes" id="UP000449710">
    <property type="component" value="Unassembled WGS sequence"/>
</dbReference>
<reference evidence="4 5" key="1">
    <citation type="submission" date="2019-04" db="EMBL/GenBank/DDBJ databases">
        <title>Isachenkonia alkalipeptolytica gen. nov. sp. nov. a new anaerobic, alkiliphilic organothrophic bacterium capable to reduce synthesized ferrihydrite isolated from a soda lake.</title>
        <authorList>
            <person name="Toshchakov S.V."/>
            <person name="Zavarzina D.G."/>
            <person name="Zhilina T.N."/>
            <person name="Kostrikina N.A."/>
            <person name="Kublanov I.V."/>
        </authorList>
    </citation>
    <scope>NUCLEOTIDE SEQUENCE [LARGE SCALE GENOMIC DNA]</scope>
    <source>
        <strain evidence="4 5">Z-1701</strain>
    </source>
</reference>